<feature type="compositionally biased region" description="Basic residues" evidence="1">
    <location>
        <begin position="124"/>
        <end position="135"/>
    </location>
</feature>
<organism evidence="2">
    <name type="scientific">Zea mays</name>
    <name type="common">Maize</name>
    <dbReference type="NCBI Taxonomy" id="4577"/>
    <lineage>
        <taxon>Eukaryota</taxon>
        <taxon>Viridiplantae</taxon>
        <taxon>Streptophyta</taxon>
        <taxon>Embryophyta</taxon>
        <taxon>Tracheophyta</taxon>
        <taxon>Spermatophyta</taxon>
        <taxon>Magnoliopsida</taxon>
        <taxon>Liliopsida</taxon>
        <taxon>Poales</taxon>
        <taxon>Poaceae</taxon>
        <taxon>PACMAD clade</taxon>
        <taxon>Panicoideae</taxon>
        <taxon>Andropogonodae</taxon>
        <taxon>Andropogoneae</taxon>
        <taxon>Tripsacinae</taxon>
        <taxon>Zea</taxon>
    </lineage>
</organism>
<reference evidence="2" key="1">
    <citation type="journal article" date="2009" name="PLoS Genet.">
        <title>Sequencing, mapping, and analysis of 27,455 maize full-length cDNAs.</title>
        <authorList>
            <person name="Soderlund C."/>
            <person name="Descour A."/>
            <person name="Kudrna D."/>
            <person name="Bomhoff M."/>
            <person name="Boyd L."/>
            <person name="Currie J."/>
            <person name="Angelova A."/>
            <person name="Collura K."/>
            <person name="Wissotski M."/>
            <person name="Ashley E."/>
            <person name="Morrow D."/>
            <person name="Fernandes J."/>
            <person name="Walbot V."/>
            <person name="Yu Y."/>
        </authorList>
    </citation>
    <scope>NUCLEOTIDE SEQUENCE</scope>
    <source>
        <strain evidence="2">B73</strain>
    </source>
</reference>
<feature type="compositionally biased region" description="Basic and acidic residues" evidence="1">
    <location>
        <begin position="159"/>
        <end position="176"/>
    </location>
</feature>
<name>C4J086_MAIZE</name>
<sequence>MDVVLGRFDCRLGGLPLALLLRFEFNRGVARRHLLYLRLHRAVAAAHSAPLPVRTLGLRSLQTNIQNGTSASRTSKLNSKRSVSEESSLRWSFPHLARAGFLAAGGPRGRRLALPDIVIAPGARPRRVGHRRPLRGHAATPGPRGDPGHPEEAAAAAAERFEEPGVQRGEVERRGG</sequence>
<proteinExistence type="evidence at transcript level"/>
<feature type="region of interest" description="Disordered" evidence="1">
    <location>
        <begin position="124"/>
        <end position="176"/>
    </location>
</feature>
<dbReference type="AlphaFoldDB" id="C4J086"/>
<evidence type="ECO:0000313" key="2">
    <source>
        <dbReference type="EMBL" id="ACR34586.1"/>
    </source>
</evidence>
<evidence type="ECO:0000256" key="1">
    <source>
        <dbReference type="SAM" id="MobiDB-lite"/>
    </source>
</evidence>
<dbReference type="EMBL" id="BT084233">
    <property type="protein sequence ID" value="ACR34586.1"/>
    <property type="molecule type" value="mRNA"/>
</dbReference>
<protein>
    <submittedName>
        <fullName evidence="2">Uncharacterized protein</fullName>
    </submittedName>
</protein>
<reference evidence="2" key="2">
    <citation type="submission" date="2012-06" db="EMBL/GenBank/DDBJ databases">
        <authorList>
            <person name="Yu Y."/>
            <person name="Currie J."/>
            <person name="Lomeli R."/>
            <person name="Angelova A."/>
            <person name="Collura K."/>
            <person name="Wissotski M."/>
            <person name="Campos D."/>
            <person name="Kudrna D."/>
            <person name="Golser W."/>
            <person name="Ashely E."/>
            <person name="Descour A."/>
            <person name="Fernandes J."/>
            <person name="Soderlund C."/>
            <person name="Walbot V."/>
        </authorList>
    </citation>
    <scope>NUCLEOTIDE SEQUENCE</scope>
    <source>
        <strain evidence="2">B73</strain>
    </source>
</reference>
<accession>C4J086</accession>